<evidence type="ECO:0000259" key="2">
    <source>
        <dbReference type="SMART" id="SM00899"/>
    </source>
</evidence>
<dbReference type="GO" id="GO:0046914">
    <property type="term" value="F:transition metal ion binding"/>
    <property type="evidence" value="ECO:0007669"/>
    <property type="project" value="InterPro"/>
</dbReference>
<dbReference type="STRING" id="1302689.RG47T_4304"/>
<gene>
    <name evidence="3" type="ORF">RG47T_4304</name>
</gene>
<evidence type="ECO:0000313" key="4">
    <source>
        <dbReference type="Proteomes" id="UP000186720"/>
    </source>
</evidence>
<dbReference type="AlphaFoldDB" id="A0A1Q6A497"/>
<protein>
    <recommendedName>
        <fullName evidence="2">Ferrous iron transporter FeoA-like domain-containing protein</fullName>
    </recommendedName>
</protein>
<evidence type="ECO:0000256" key="1">
    <source>
        <dbReference type="ARBA" id="ARBA00023004"/>
    </source>
</evidence>
<comment type="caution">
    <text evidence="3">The sequence shown here is derived from an EMBL/GenBank/DDBJ whole genome shotgun (WGS) entry which is preliminary data.</text>
</comment>
<dbReference type="Proteomes" id="UP000186720">
    <property type="component" value="Unassembled WGS sequence"/>
</dbReference>
<reference evidence="3 4" key="1">
    <citation type="submission" date="2016-11" db="EMBL/GenBank/DDBJ databases">
        <title>Whole Genome Sequencing of Mucilaginibacter polytrichastri RG4-7(T) isolated from the moss sample.</title>
        <authorList>
            <person name="Li Y."/>
        </authorList>
    </citation>
    <scope>NUCLEOTIDE SEQUENCE [LARGE SCALE GENOMIC DNA]</scope>
    <source>
        <strain evidence="3 4">RG4-7</strain>
    </source>
</reference>
<dbReference type="Pfam" id="PF04023">
    <property type="entry name" value="FeoA"/>
    <property type="match status" value="1"/>
</dbReference>
<dbReference type="Gene3D" id="2.30.30.90">
    <property type="match status" value="1"/>
</dbReference>
<dbReference type="PANTHER" id="PTHR42954:SF2">
    <property type="entry name" value="FE(2+) TRANSPORT PROTEIN A"/>
    <property type="match status" value="1"/>
</dbReference>
<dbReference type="PANTHER" id="PTHR42954">
    <property type="entry name" value="FE(2+) TRANSPORT PROTEIN A"/>
    <property type="match status" value="1"/>
</dbReference>
<keyword evidence="4" id="KW-1185">Reference proteome</keyword>
<dbReference type="InterPro" id="IPR038157">
    <property type="entry name" value="FeoA_core_dom"/>
</dbReference>
<feature type="domain" description="Ferrous iron transporter FeoA-like" evidence="2">
    <location>
        <begin position="9"/>
        <end position="79"/>
    </location>
</feature>
<dbReference type="InterPro" id="IPR052713">
    <property type="entry name" value="FeoA"/>
</dbReference>
<accession>A0A1Q6A497</accession>
<proteinExistence type="predicted"/>
<name>A0A1Q6A497_9SPHI</name>
<dbReference type="EMBL" id="MPPL01000001">
    <property type="protein sequence ID" value="OKS88826.1"/>
    <property type="molecule type" value="Genomic_DNA"/>
</dbReference>
<dbReference type="SUPFAM" id="SSF50037">
    <property type="entry name" value="C-terminal domain of transcriptional repressors"/>
    <property type="match status" value="1"/>
</dbReference>
<sequence>MSGYQNKKMRLSQLKVGSKGIVKEFTDLEMSIKLMEMGCLPGEEVKVERIAPMGDPIAINVAGYQLSLRMREASTIILL</sequence>
<dbReference type="SMART" id="SM00899">
    <property type="entry name" value="FeoA"/>
    <property type="match status" value="1"/>
</dbReference>
<dbReference type="InterPro" id="IPR007167">
    <property type="entry name" value="Fe-transptr_FeoA-like"/>
</dbReference>
<evidence type="ECO:0000313" key="3">
    <source>
        <dbReference type="EMBL" id="OKS88826.1"/>
    </source>
</evidence>
<organism evidence="3 4">
    <name type="scientific">Mucilaginibacter polytrichastri</name>
    <dbReference type="NCBI Taxonomy" id="1302689"/>
    <lineage>
        <taxon>Bacteria</taxon>
        <taxon>Pseudomonadati</taxon>
        <taxon>Bacteroidota</taxon>
        <taxon>Sphingobacteriia</taxon>
        <taxon>Sphingobacteriales</taxon>
        <taxon>Sphingobacteriaceae</taxon>
        <taxon>Mucilaginibacter</taxon>
    </lineage>
</organism>
<dbReference type="InterPro" id="IPR008988">
    <property type="entry name" value="Transcriptional_repressor_C"/>
</dbReference>
<keyword evidence="1" id="KW-0408">Iron</keyword>